<organism evidence="8 9">
    <name type="scientific">Gelatiniphilus marinus</name>
    <dbReference type="NCBI Taxonomy" id="1759464"/>
    <lineage>
        <taxon>Bacteria</taxon>
        <taxon>Pseudomonadati</taxon>
        <taxon>Bacteroidota</taxon>
        <taxon>Flavobacteriia</taxon>
        <taxon>Flavobacteriales</taxon>
        <taxon>Flavobacteriaceae</taxon>
        <taxon>Gelatiniphilus</taxon>
    </lineage>
</organism>
<feature type="domain" description="Tyr recombinase" evidence="6">
    <location>
        <begin position="100"/>
        <end position="273"/>
    </location>
</feature>
<dbReference type="InterPro" id="IPR004107">
    <property type="entry name" value="Integrase_SAM-like_N"/>
</dbReference>
<dbReference type="InterPro" id="IPR013762">
    <property type="entry name" value="Integrase-like_cat_sf"/>
</dbReference>
<evidence type="ECO:0000256" key="4">
    <source>
        <dbReference type="ARBA" id="ARBA00023172"/>
    </source>
</evidence>
<evidence type="ECO:0000259" key="6">
    <source>
        <dbReference type="PROSITE" id="PS51898"/>
    </source>
</evidence>
<feature type="domain" description="Core-binding (CB)" evidence="7">
    <location>
        <begin position="1"/>
        <end position="83"/>
    </location>
</feature>
<sequence length="278" mass="32120">MSQLETFKTILELKRYSKSTIDSYLNFLNIFVRFLNIESKNLEKLEDRDVIATLIEIIKSKQYGISSQKQLIGAINLFFKELFKRQIDFSIIYPTRKEHFLPYILSKTEIKLMLEQTENIKHKAILATIYGLGLRISEAVNLKVNNIDSQRMLVHIHNAKGKKDRVVMLPESLLVLLRLYFKAYKPNVYLFEGQQKSASYSASSIRKILKTALSKSRINKPVKVHTLRHSFATHLLENGTDIRIIQKLLGHRNINTTLVYTQVAQSAIQNVKSPLDTL</sequence>
<dbReference type="InterPro" id="IPR044068">
    <property type="entry name" value="CB"/>
</dbReference>
<dbReference type="Gene3D" id="1.10.443.10">
    <property type="entry name" value="Intergrase catalytic core"/>
    <property type="match status" value="1"/>
</dbReference>
<dbReference type="Pfam" id="PF00589">
    <property type="entry name" value="Phage_integrase"/>
    <property type="match status" value="1"/>
</dbReference>
<dbReference type="Gene3D" id="1.10.150.130">
    <property type="match status" value="1"/>
</dbReference>
<evidence type="ECO:0000313" key="8">
    <source>
        <dbReference type="EMBL" id="MFD2535586.1"/>
    </source>
</evidence>
<dbReference type="InterPro" id="IPR010998">
    <property type="entry name" value="Integrase_recombinase_N"/>
</dbReference>
<name>A0ABW5JTL7_9FLAO</name>
<dbReference type="InterPro" id="IPR002104">
    <property type="entry name" value="Integrase_catalytic"/>
</dbReference>
<proteinExistence type="inferred from homology"/>
<keyword evidence="2" id="KW-0229">DNA integration</keyword>
<evidence type="ECO:0000256" key="3">
    <source>
        <dbReference type="ARBA" id="ARBA00023125"/>
    </source>
</evidence>
<keyword evidence="4" id="KW-0233">DNA recombination</keyword>
<dbReference type="PROSITE" id="PS51898">
    <property type="entry name" value="TYR_RECOMBINASE"/>
    <property type="match status" value="1"/>
</dbReference>
<dbReference type="SUPFAM" id="SSF56349">
    <property type="entry name" value="DNA breaking-rejoining enzymes"/>
    <property type="match status" value="1"/>
</dbReference>
<evidence type="ECO:0000259" key="7">
    <source>
        <dbReference type="PROSITE" id="PS51900"/>
    </source>
</evidence>
<evidence type="ECO:0000256" key="5">
    <source>
        <dbReference type="PROSITE-ProRule" id="PRU01248"/>
    </source>
</evidence>
<evidence type="ECO:0000256" key="1">
    <source>
        <dbReference type="ARBA" id="ARBA00008857"/>
    </source>
</evidence>
<accession>A0ABW5JTL7</accession>
<keyword evidence="3 5" id="KW-0238">DNA-binding</keyword>
<keyword evidence="9" id="KW-1185">Reference proteome</keyword>
<dbReference type="PANTHER" id="PTHR30349">
    <property type="entry name" value="PHAGE INTEGRASE-RELATED"/>
    <property type="match status" value="1"/>
</dbReference>
<protein>
    <submittedName>
        <fullName evidence="8">Tyrosine-type recombinase/integrase</fullName>
    </submittedName>
</protein>
<reference evidence="9" key="1">
    <citation type="journal article" date="2019" name="Int. J. Syst. Evol. Microbiol.">
        <title>The Global Catalogue of Microorganisms (GCM) 10K type strain sequencing project: providing services to taxonomists for standard genome sequencing and annotation.</title>
        <authorList>
            <consortium name="The Broad Institute Genomics Platform"/>
            <consortium name="The Broad Institute Genome Sequencing Center for Infectious Disease"/>
            <person name="Wu L."/>
            <person name="Ma J."/>
        </authorList>
    </citation>
    <scope>NUCLEOTIDE SEQUENCE [LARGE SCALE GENOMIC DNA]</scope>
    <source>
        <strain evidence="9">KCTC 42903</strain>
    </source>
</reference>
<dbReference type="RefSeq" id="WP_388018358.1">
    <property type="nucleotide sequence ID" value="NZ_JBHUDT010000004.1"/>
</dbReference>
<dbReference type="Pfam" id="PF13495">
    <property type="entry name" value="Phage_int_SAM_4"/>
    <property type="match status" value="1"/>
</dbReference>
<gene>
    <name evidence="8" type="ORF">ACFSQS_10775</name>
</gene>
<dbReference type="InterPro" id="IPR050090">
    <property type="entry name" value="Tyrosine_recombinase_XerCD"/>
</dbReference>
<dbReference type="PANTHER" id="PTHR30349:SF64">
    <property type="entry name" value="PROPHAGE INTEGRASE INTD-RELATED"/>
    <property type="match status" value="1"/>
</dbReference>
<dbReference type="Proteomes" id="UP001597441">
    <property type="component" value="Unassembled WGS sequence"/>
</dbReference>
<dbReference type="PROSITE" id="PS51900">
    <property type="entry name" value="CB"/>
    <property type="match status" value="1"/>
</dbReference>
<evidence type="ECO:0000313" key="9">
    <source>
        <dbReference type="Proteomes" id="UP001597441"/>
    </source>
</evidence>
<comment type="caution">
    <text evidence="8">The sequence shown here is derived from an EMBL/GenBank/DDBJ whole genome shotgun (WGS) entry which is preliminary data.</text>
</comment>
<dbReference type="InterPro" id="IPR011010">
    <property type="entry name" value="DNA_brk_join_enz"/>
</dbReference>
<comment type="similarity">
    <text evidence="1">Belongs to the 'phage' integrase family.</text>
</comment>
<evidence type="ECO:0000256" key="2">
    <source>
        <dbReference type="ARBA" id="ARBA00022908"/>
    </source>
</evidence>
<dbReference type="EMBL" id="JBHULK010000004">
    <property type="protein sequence ID" value="MFD2535586.1"/>
    <property type="molecule type" value="Genomic_DNA"/>
</dbReference>